<proteinExistence type="predicted"/>
<evidence type="ECO:0000313" key="2">
    <source>
        <dbReference type="Proteomes" id="UP001196413"/>
    </source>
</evidence>
<evidence type="ECO:0000313" key="1">
    <source>
        <dbReference type="EMBL" id="KAJ1355446.1"/>
    </source>
</evidence>
<gene>
    <name evidence="1" type="ORF">KIN20_012843</name>
</gene>
<dbReference type="EMBL" id="JAHQIW010002477">
    <property type="protein sequence ID" value="KAJ1355446.1"/>
    <property type="molecule type" value="Genomic_DNA"/>
</dbReference>
<name>A0AAD5MTW7_PARTN</name>
<dbReference type="AlphaFoldDB" id="A0AAD5MTW7"/>
<organism evidence="1 2">
    <name type="scientific">Parelaphostrongylus tenuis</name>
    <name type="common">Meningeal worm</name>
    <dbReference type="NCBI Taxonomy" id="148309"/>
    <lineage>
        <taxon>Eukaryota</taxon>
        <taxon>Metazoa</taxon>
        <taxon>Ecdysozoa</taxon>
        <taxon>Nematoda</taxon>
        <taxon>Chromadorea</taxon>
        <taxon>Rhabditida</taxon>
        <taxon>Rhabditina</taxon>
        <taxon>Rhabditomorpha</taxon>
        <taxon>Strongyloidea</taxon>
        <taxon>Metastrongylidae</taxon>
        <taxon>Parelaphostrongylus</taxon>
    </lineage>
</organism>
<comment type="caution">
    <text evidence="1">The sequence shown here is derived from an EMBL/GenBank/DDBJ whole genome shotgun (WGS) entry which is preliminary data.</text>
</comment>
<keyword evidence="2" id="KW-1185">Reference proteome</keyword>
<sequence length="101" mass="11485">MKSHKASCRAIGNIGAEIDTTIRESIHEPDRVCSSSNAVVERALSEKERGTKPFFAQRKKRNNHAAVRTLQLIKLYSSEEVGQRKDLYFAVGRATAWMWLH</sequence>
<reference evidence="1" key="1">
    <citation type="submission" date="2021-06" db="EMBL/GenBank/DDBJ databases">
        <title>Parelaphostrongylus tenuis whole genome reference sequence.</title>
        <authorList>
            <person name="Garwood T.J."/>
            <person name="Larsen P.A."/>
            <person name="Fountain-Jones N.M."/>
            <person name="Garbe J.R."/>
            <person name="Macchietto M.G."/>
            <person name="Kania S.A."/>
            <person name="Gerhold R.W."/>
            <person name="Richards J.E."/>
            <person name="Wolf T.M."/>
        </authorList>
    </citation>
    <scope>NUCLEOTIDE SEQUENCE</scope>
    <source>
        <strain evidence="1">MNPRO001-30</strain>
        <tissue evidence="1">Meninges</tissue>
    </source>
</reference>
<dbReference type="Proteomes" id="UP001196413">
    <property type="component" value="Unassembled WGS sequence"/>
</dbReference>
<accession>A0AAD5MTW7</accession>
<protein>
    <submittedName>
        <fullName evidence="1">Uncharacterized protein</fullName>
    </submittedName>
</protein>